<keyword evidence="2" id="KW-1185">Reference proteome</keyword>
<proteinExistence type="predicted"/>
<evidence type="ECO:0000313" key="1">
    <source>
        <dbReference type="EMBL" id="RZU03014.1"/>
    </source>
</evidence>
<evidence type="ECO:0000313" key="2">
    <source>
        <dbReference type="Proteomes" id="UP000293671"/>
    </source>
</evidence>
<protein>
    <submittedName>
        <fullName evidence="1">Putative hotdog family 3-hydroxylacyl-ACP dehydratase</fullName>
    </submittedName>
</protein>
<name>A0A4Q7W179_9BURK</name>
<dbReference type="RefSeq" id="WP_242616839.1">
    <property type="nucleotide sequence ID" value="NZ_SHKP01000004.1"/>
</dbReference>
<dbReference type="PIRSF" id="PIRSF020565">
    <property type="entry name" value="3Ho_Ac_ACP_DH_prd"/>
    <property type="match status" value="1"/>
</dbReference>
<organism evidence="1 2">
    <name type="scientific">Rivibacter subsaxonicus</name>
    <dbReference type="NCBI Taxonomy" id="457575"/>
    <lineage>
        <taxon>Bacteria</taxon>
        <taxon>Pseudomonadati</taxon>
        <taxon>Pseudomonadota</taxon>
        <taxon>Betaproteobacteria</taxon>
        <taxon>Burkholderiales</taxon>
        <taxon>Rivibacter</taxon>
    </lineage>
</organism>
<dbReference type="AlphaFoldDB" id="A0A4Q7W179"/>
<comment type="caution">
    <text evidence="1">The sequence shown here is derived from an EMBL/GenBank/DDBJ whole genome shotgun (WGS) entry which is preliminary data.</text>
</comment>
<reference evidence="1 2" key="1">
    <citation type="submission" date="2019-02" db="EMBL/GenBank/DDBJ databases">
        <title>Genomic Encyclopedia of Type Strains, Phase IV (KMG-IV): sequencing the most valuable type-strain genomes for metagenomic binning, comparative biology and taxonomic classification.</title>
        <authorList>
            <person name="Goeker M."/>
        </authorList>
    </citation>
    <scope>NUCLEOTIDE SEQUENCE [LARGE SCALE GENOMIC DNA]</scope>
    <source>
        <strain evidence="1 2">DSM 19570</strain>
    </source>
</reference>
<dbReference type="SUPFAM" id="SSF54637">
    <property type="entry name" value="Thioesterase/thiol ester dehydrase-isomerase"/>
    <property type="match status" value="1"/>
</dbReference>
<dbReference type="EMBL" id="SHKP01000004">
    <property type="protein sequence ID" value="RZU03014.1"/>
    <property type="molecule type" value="Genomic_DNA"/>
</dbReference>
<gene>
    <name evidence="1" type="ORF">EV670_1045</name>
</gene>
<accession>A0A4Q7W179</accession>
<dbReference type="Proteomes" id="UP000293671">
    <property type="component" value="Unassembled WGS sequence"/>
</dbReference>
<dbReference type="InterPro" id="IPR029069">
    <property type="entry name" value="HotDog_dom_sf"/>
</dbReference>
<dbReference type="InterPro" id="IPR016776">
    <property type="entry name" value="ApeP-like_dehydratase"/>
</dbReference>
<dbReference type="Gene3D" id="3.10.129.10">
    <property type="entry name" value="Hotdog Thioesterase"/>
    <property type="match status" value="1"/>
</dbReference>
<dbReference type="Pfam" id="PF22817">
    <property type="entry name" value="ApeP-like"/>
    <property type="match status" value="1"/>
</dbReference>
<sequence length="142" mass="15426">MDIESLLPHRAPMLLIDRLIEADDESIRVEVDVPHQGRFVRDGLMPSFVGIELMAQAVAAWAGARGQRAGRPPRVGYLLGTRRYEAHCAGFAAGATLQVQARCELMADNGLGMFDCTLSLAGRTLATARISVFEPTEAESEQ</sequence>